<dbReference type="InterPro" id="IPR035807">
    <property type="entry name" value="PDC_E1_N"/>
</dbReference>
<dbReference type="Pfam" id="PF22613">
    <property type="entry name" value="Transketolase_C_1"/>
    <property type="match status" value="1"/>
</dbReference>
<evidence type="ECO:0000256" key="8">
    <source>
        <dbReference type="ARBA" id="ARBA00051231"/>
    </source>
</evidence>
<feature type="domain" description="PH" evidence="11">
    <location>
        <begin position="1"/>
        <end position="27"/>
    </location>
</feature>
<dbReference type="SUPFAM" id="SSF52518">
    <property type="entry name" value="Thiamin diphosphate-binding fold (THDP-binding)"/>
    <property type="match status" value="2"/>
</dbReference>
<dbReference type="PIRSF" id="PIRSF000156">
    <property type="entry name" value="Pyruvate_dh_E1"/>
    <property type="match status" value="1"/>
</dbReference>
<evidence type="ECO:0000256" key="7">
    <source>
        <dbReference type="ARBA" id="ARBA00023317"/>
    </source>
</evidence>
<reference evidence="12 13" key="1">
    <citation type="submission" date="2015-10" db="EMBL/GenBank/DDBJ databases">
        <title>Metagenome-Assembled Genomes uncover a global brackish microbiome.</title>
        <authorList>
            <person name="Hugerth L.W."/>
            <person name="Larsson J."/>
            <person name="Alneberg J."/>
            <person name="Lindh M.V."/>
            <person name="Legrand C."/>
            <person name="Pinhassi J."/>
            <person name="Andersson A.F."/>
        </authorList>
    </citation>
    <scope>NUCLEOTIDE SEQUENCE [LARGE SCALE GENOMIC DNA]</scope>
    <source>
        <strain evidence="12">BACL4 MAG-120507-bin80</strain>
    </source>
</reference>
<feature type="binding site" evidence="10">
    <location>
        <position position="264"/>
    </location>
    <ligand>
        <name>Mg(2+)</name>
        <dbReference type="ChEBI" id="CHEBI:18420"/>
    </ligand>
</feature>
<dbReference type="PROSITE" id="PS50003">
    <property type="entry name" value="PH_DOMAIN"/>
    <property type="match status" value="1"/>
</dbReference>
<dbReference type="InterPro" id="IPR055152">
    <property type="entry name" value="Transketolase-like_C_2"/>
</dbReference>
<dbReference type="SUPFAM" id="SSF52922">
    <property type="entry name" value="TK C-terminal domain-like"/>
    <property type="match status" value="1"/>
</dbReference>
<keyword evidence="10" id="KW-0460">Magnesium</keyword>
<evidence type="ECO:0000256" key="6">
    <source>
        <dbReference type="ARBA" id="ARBA00023052"/>
    </source>
</evidence>
<dbReference type="Gene3D" id="3.40.50.970">
    <property type="match status" value="2"/>
</dbReference>
<keyword evidence="5 9" id="KW-0560">Oxidoreductase</keyword>
<evidence type="ECO:0000256" key="10">
    <source>
        <dbReference type="PIRSR" id="PIRSR000156-1"/>
    </source>
</evidence>
<comment type="caution">
    <text evidence="12">The sequence shown here is derived from an EMBL/GenBank/DDBJ whole genome shotgun (WGS) entry which is preliminary data.</text>
</comment>
<dbReference type="GO" id="GO:0046872">
    <property type="term" value="F:metal ion binding"/>
    <property type="evidence" value="ECO:0007669"/>
    <property type="project" value="UniProtKB-KW"/>
</dbReference>
<dbReference type="AlphaFoldDB" id="A0A0R2S8Q6"/>
<evidence type="ECO:0000256" key="2">
    <source>
        <dbReference type="ARBA" id="ARBA00003157"/>
    </source>
</evidence>
<dbReference type="NCBIfam" id="TIGR00759">
    <property type="entry name" value="aceE"/>
    <property type="match status" value="1"/>
</dbReference>
<sequence>MRSMSEHQDINPEETKEWLDALNSVIDEEGSDRAHYLLNTLSARASIVDPREDSTAVYTDYRNSISPTTEDRMPGDMFMEREIRGIVRWNAMAMVMRANMRNASIGGHISTFSSAATLYDVGFNYFFRGPNEHDEGDLIYYQGHSSPGIYARSYLEGRIDEKQLDNFRQEVDGNGLSSYPHPWLMPDYWQFPTVSMGLGPIQAIYQAHLLKYQTSRGLLDNSRRKIWAFLGDGETDEPESLGAISKAGREKLDNLIFVINCNLQRLDGPVRGNGKIIQELEGVFRGAGWDVIKVVWGRHWDPLLQADKDGILQARMNEVVDGEYQNYVARGGAYTRENFFGKSPELLKMVEHLSDDDIMALNRGGHDPYKVYAAYAEAARASGKPTVILAKTVKGYAFGDTAEAQNNAHSVKKLDVESLKKFRDRFGIPIPDDKLEEVPYYRPAQDSLELKYMRKVREPLGKPVPQRRSVTTPLPVPTLSAFDSQLKSSGEREVSTTMAFVRMLSTLAKDKEIGQRVVPIVPDEARTFGMEGMFRQMGIYSSVGQLYDPADSNQVMFYREDKQGQMLEEGISEAGAFSAWLAAATSYSVSNYPLIPFYIYYSMFGFQRVGDLCWAAGDSQARGFLIGATAGRTTLNGEGLQHQDGHSHILAGTIPNCVTYDPTYAYELAVIIQDGLRRMYDEMESVFYYITTMNENYVQPEMPEGVEEGIIRGMYLLEDGDATDYATTKPKKELSALRVRLLGSGTILREVRKAAAKLREEFGAHVDVWSVTSFNELRREALTVSRENMLNPAAKIKKPFVTEQLGSKQGPVIATTDYMMSYSDQIREFVPDTYKVLGTDGFGRSDSREKLRHFFEVDAKFIVLATLTELRARGLIEAKQITAFMKKEGIDQNKPNPLTH</sequence>
<evidence type="ECO:0000256" key="1">
    <source>
        <dbReference type="ARBA" id="ARBA00001964"/>
    </source>
</evidence>
<comment type="catalytic activity">
    <reaction evidence="8 9">
        <text>N(6)-[(R)-lipoyl]-L-lysyl-[protein] + pyruvate + H(+) = N(6)-[(R)-S(8)-acetyldihydrolipoyl]-L-lysyl-[protein] + CO2</text>
        <dbReference type="Rhea" id="RHEA:19189"/>
        <dbReference type="Rhea" id="RHEA-COMP:10474"/>
        <dbReference type="Rhea" id="RHEA-COMP:10478"/>
        <dbReference type="ChEBI" id="CHEBI:15361"/>
        <dbReference type="ChEBI" id="CHEBI:15378"/>
        <dbReference type="ChEBI" id="CHEBI:16526"/>
        <dbReference type="ChEBI" id="CHEBI:83099"/>
        <dbReference type="ChEBI" id="CHEBI:83111"/>
        <dbReference type="EC" id="1.2.4.1"/>
    </reaction>
</comment>
<dbReference type="Pfam" id="PF00456">
    <property type="entry name" value="Transketolase_N"/>
    <property type="match status" value="1"/>
</dbReference>
<dbReference type="Gene3D" id="3.40.50.920">
    <property type="match status" value="1"/>
</dbReference>
<comment type="function">
    <text evidence="2 9">Component of the pyruvate dehydrogenase (PDH) complex, that catalyzes the overall conversion of pyruvate to acetyl-CoA and CO(2).</text>
</comment>
<keyword evidence="6 9" id="KW-0786">Thiamine pyrophosphate</keyword>
<accession>A0A0R2S8Q6</accession>
<dbReference type="InterPro" id="IPR041621">
    <property type="entry name" value="PDH_E1_M"/>
</dbReference>
<dbReference type="InterPro" id="IPR009014">
    <property type="entry name" value="Transketo_C/PFOR_II"/>
</dbReference>
<proteinExistence type="predicted"/>
<dbReference type="InterPro" id="IPR005474">
    <property type="entry name" value="Transketolase_N"/>
</dbReference>
<dbReference type="GO" id="GO:0004739">
    <property type="term" value="F:pyruvate dehydrogenase (acetyl-transferring) activity"/>
    <property type="evidence" value="ECO:0007669"/>
    <property type="project" value="UniProtKB-EC"/>
</dbReference>
<evidence type="ECO:0000256" key="4">
    <source>
        <dbReference type="ARBA" id="ARBA00017172"/>
    </source>
</evidence>
<feature type="binding site" evidence="10">
    <location>
        <position position="232"/>
    </location>
    <ligand>
        <name>Mg(2+)</name>
        <dbReference type="ChEBI" id="CHEBI:18420"/>
    </ligand>
</feature>
<dbReference type="EC" id="1.2.4.1" evidence="3 9"/>
<gene>
    <name evidence="12" type="primary">aceE</name>
    <name evidence="12" type="ORF">ABR69_09190</name>
</gene>
<keyword evidence="10" id="KW-0479">Metal-binding</keyword>
<comment type="cofactor">
    <cofactor evidence="10">
        <name>Mg(2+)</name>
        <dbReference type="ChEBI" id="CHEBI:18420"/>
    </cofactor>
</comment>
<dbReference type="Proteomes" id="UP000051934">
    <property type="component" value="Unassembled WGS sequence"/>
</dbReference>
<dbReference type="InterPro" id="IPR004660">
    <property type="entry name" value="PDH_E1"/>
</dbReference>
<dbReference type="Pfam" id="PF17831">
    <property type="entry name" value="PDH_E1_M"/>
    <property type="match status" value="1"/>
</dbReference>
<dbReference type="EMBL" id="LIBB01000230">
    <property type="protein sequence ID" value="KRO71158.1"/>
    <property type="molecule type" value="Genomic_DNA"/>
</dbReference>
<evidence type="ECO:0000313" key="12">
    <source>
        <dbReference type="EMBL" id="KRO71158.1"/>
    </source>
</evidence>
<feature type="binding site" evidence="10">
    <location>
        <position position="262"/>
    </location>
    <ligand>
        <name>Mg(2+)</name>
        <dbReference type="ChEBI" id="CHEBI:18420"/>
    </ligand>
</feature>
<protein>
    <recommendedName>
        <fullName evidence="4 9">Pyruvate dehydrogenase E1 component</fullName>
        <ecNumber evidence="3 9">1.2.4.1</ecNumber>
    </recommendedName>
</protein>
<dbReference type="PANTHER" id="PTHR43825">
    <property type="entry name" value="PYRUVATE DEHYDROGENASE E1 COMPONENT"/>
    <property type="match status" value="1"/>
</dbReference>
<dbReference type="InterPro" id="IPR051157">
    <property type="entry name" value="PDH/Transketolase"/>
</dbReference>
<evidence type="ECO:0000313" key="13">
    <source>
        <dbReference type="Proteomes" id="UP000051934"/>
    </source>
</evidence>
<evidence type="ECO:0000256" key="3">
    <source>
        <dbReference type="ARBA" id="ARBA00012281"/>
    </source>
</evidence>
<organism evidence="12 13">
    <name type="scientific">OM182 bacterium BACL3 MAG-120507-bin80</name>
    <dbReference type="NCBI Taxonomy" id="1655577"/>
    <lineage>
        <taxon>Bacteria</taxon>
        <taxon>Pseudomonadati</taxon>
        <taxon>Pseudomonadota</taxon>
        <taxon>Gammaproteobacteria</taxon>
        <taxon>OMG group</taxon>
        <taxon>OM182 clade</taxon>
    </lineage>
</organism>
<evidence type="ECO:0000256" key="9">
    <source>
        <dbReference type="PIRNR" id="PIRNR000156"/>
    </source>
</evidence>
<dbReference type="InterPro" id="IPR029061">
    <property type="entry name" value="THDP-binding"/>
</dbReference>
<dbReference type="PANTHER" id="PTHR43825:SF3">
    <property type="entry name" value="PYRUVATE DEHYDROGENASE E1 COMPONENT"/>
    <property type="match status" value="1"/>
</dbReference>
<evidence type="ECO:0000256" key="5">
    <source>
        <dbReference type="ARBA" id="ARBA00023002"/>
    </source>
</evidence>
<keyword evidence="7 9" id="KW-0670">Pyruvate</keyword>
<evidence type="ECO:0000259" key="11">
    <source>
        <dbReference type="PROSITE" id="PS50003"/>
    </source>
</evidence>
<dbReference type="FunFam" id="3.40.50.970:FF:000011">
    <property type="entry name" value="Pyruvate dehydrogenase E1 component"/>
    <property type="match status" value="1"/>
</dbReference>
<name>A0A0R2S8Q6_9GAMM</name>
<dbReference type="InterPro" id="IPR001849">
    <property type="entry name" value="PH_domain"/>
</dbReference>
<dbReference type="CDD" id="cd02017">
    <property type="entry name" value="TPP_E1_EcPDC_like"/>
    <property type="match status" value="1"/>
</dbReference>
<comment type="cofactor">
    <cofactor evidence="1 9">
        <name>thiamine diphosphate</name>
        <dbReference type="ChEBI" id="CHEBI:58937"/>
    </cofactor>
</comment>